<evidence type="ECO:0000256" key="15">
    <source>
        <dbReference type="HAMAP-Rule" id="MF_04003"/>
    </source>
</evidence>
<keyword evidence="5 15" id="KW-0945">Host-virus interaction</keyword>
<feature type="short sequence motif" description="Nuclear localization signal" evidence="15">
    <location>
        <begin position="511"/>
        <end position="519"/>
    </location>
</feature>
<keyword evidence="1 15" id="KW-1163">Viral penetration into host nucleus</keyword>
<keyword evidence="3 15" id="KW-0167">Capsid protein</keyword>
<gene>
    <name evidence="15 16" type="primary">L2</name>
</gene>
<comment type="PTM">
    <text evidence="15">Highly phosphorylated.</text>
</comment>
<comment type="function">
    <text evidence="15">Minor protein of the capsid that localizes along the inner surface of the virion, within the central cavities beneath the L1 pentamers. Plays a role in capsid stabilization through interaction with the major capsid protein L1. Once the virion enters the host cell, L2 escorts the genomic DNA into the nucleus by promoting escape from the endosomal compartments and traffic through the host Golgi network. Mechanistically, the C-terminus of L2 possesses a cell-penetrating peptide that protudes from the host endosome, interacts with host cytoplasmic retromer cargo and thereby mediates the capsid delivery to the host trans-Golgi network. Plays a role through its interaction with host dynein in the intracellular microtubule-dependent transport of viral capsid toward the nucleus. Mediates the viral genome import into the nucleus through binding to host importins. Once within the nucleus, L2 localizes viral genomes to host PML bodies in order to activate early gene expression for establishment of infection. Later on, promotes late gene expression by interacting with the viral E2 protein and by inhibiting its transcriptional activation functions. During virion assembly, encapsidates the genome by direct interaction with the viral DNA.</text>
</comment>
<keyword evidence="2 15" id="KW-0597">Phosphoprotein</keyword>
<sequence length="522" mass="56698">MDSVKSRRKRDSVTNLYKQCQLGGDCLPDVQNKVEANTLADKLLKWLGSVIYLGGLGIGTGRGSGGSTGYTPLGSPSRVIPGGTVVRPSVPIEPVGPVDILPVDAIDPAGSSLIPLEDLSITEDLNVTTPTIETNIDVTNPDLNVLVDPDPISDVSGAGSHPTIIGGEDANVAVLDVTPLEPPAKRIALGASAKSSTPHISVITDATGIGRSADINVFVDNTFAGVTVGRYEEIPLEEFNVRAEFEIETAPKTSTPRDIFNRTIGRARELYNRRVQQVATRNPDFLGQASRAIVFGFENPAYDPDLTMTFQQDLAEIAAAPDADFADVIRLGRPQFSETESGQIRLSRLGQRGTIRTRSGVQIGQAVHFYYDLSYIDTADALEMTTLGQHSSDLTIVDAMAESSFINPFENPDPSLNEEAQLLDNYTESFDNSHLILTGSRRSQSFTLPTLPPGVAIRVFVDDVGNDLFISYPETTLIPASGIPIEPFEPITPAIWETVYGDYLYDPSIFRKRRKRKRIDFM</sequence>
<dbReference type="EMBL" id="MF588695">
    <property type="protein sequence ID" value="ATQ38212.1"/>
    <property type="molecule type" value="Genomic_DNA"/>
</dbReference>
<dbReference type="GO" id="GO:0019028">
    <property type="term" value="C:viral capsid"/>
    <property type="evidence" value="ECO:0007669"/>
    <property type="project" value="UniProtKB-UniRule"/>
</dbReference>
<evidence type="ECO:0000313" key="16">
    <source>
        <dbReference type="EMBL" id="ATQ38212.1"/>
    </source>
</evidence>
<evidence type="ECO:0000256" key="10">
    <source>
        <dbReference type="ARBA" id="ARBA00023046"/>
    </source>
</evidence>
<proteinExistence type="inferred from homology"/>
<evidence type="ECO:0000256" key="11">
    <source>
        <dbReference type="ARBA" id="ARBA00023120"/>
    </source>
</evidence>
<keyword evidence="7 15" id="KW-0946">Virion</keyword>
<accession>A0A2D2AL78</accession>
<dbReference type="InterPro" id="IPR000784">
    <property type="entry name" value="Late_L2"/>
</dbReference>
<evidence type="ECO:0000256" key="13">
    <source>
        <dbReference type="ARBA" id="ARBA00023157"/>
    </source>
</evidence>
<evidence type="ECO:0000256" key="4">
    <source>
        <dbReference type="ARBA" id="ARBA00022562"/>
    </source>
</evidence>
<evidence type="ECO:0000256" key="7">
    <source>
        <dbReference type="ARBA" id="ARBA00022844"/>
    </source>
</evidence>
<dbReference type="GO" id="GO:0003677">
    <property type="term" value="F:DNA binding"/>
    <property type="evidence" value="ECO:0007669"/>
    <property type="project" value="UniProtKB-UniRule"/>
</dbReference>
<keyword evidence="13 15" id="KW-1015">Disulfide bond</keyword>
<comment type="similarity">
    <text evidence="15">Belongs to the papillomaviridae L2 protein family.</text>
</comment>
<dbReference type="Proteomes" id="UP000290093">
    <property type="component" value="Segment"/>
</dbReference>
<keyword evidence="9 15" id="KW-1177">Microtubular inwards viral transport</keyword>
<evidence type="ECO:0000256" key="6">
    <source>
        <dbReference type="ARBA" id="ARBA00022812"/>
    </source>
</evidence>
<comment type="caution">
    <text evidence="15">Lacks conserved residue(s) required for the propagation of feature annotation.</text>
</comment>
<evidence type="ECO:0000256" key="3">
    <source>
        <dbReference type="ARBA" id="ARBA00022561"/>
    </source>
</evidence>
<keyword evidence="14 15" id="KW-1160">Virus entry into host cell</keyword>
<keyword evidence="11 15" id="KW-1176">Cytoplasmic inwards viral transport</keyword>
<keyword evidence="4 15" id="KW-1048">Host nucleus</keyword>
<dbReference type="GO" id="GO:0005198">
    <property type="term" value="F:structural molecule activity"/>
    <property type="evidence" value="ECO:0007669"/>
    <property type="project" value="UniProtKB-UniRule"/>
</dbReference>
<dbReference type="GO" id="GO:0046718">
    <property type="term" value="P:symbiont entry into host cell"/>
    <property type="evidence" value="ECO:0007669"/>
    <property type="project" value="UniProtKB-KW"/>
</dbReference>
<keyword evidence="12 15" id="KW-0238">DNA-binding</keyword>
<keyword evidence="6" id="KW-1040">Host Golgi apparatus</keyword>
<evidence type="ECO:0000256" key="12">
    <source>
        <dbReference type="ARBA" id="ARBA00023125"/>
    </source>
</evidence>
<evidence type="ECO:0000313" key="17">
    <source>
        <dbReference type="Proteomes" id="UP000290093"/>
    </source>
</evidence>
<dbReference type="GO" id="GO:0043657">
    <property type="term" value="C:host cell"/>
    <property type="evidence" value="ECO:0007669"/>
    <property type="project" value="GOC"/>
</dbReference>
<comment type="subunit">
    <text evidence="15">Interacts with major capsid protein L1. Interacts with E2; this interaction inhibits E2 transcriptional activity but not the DNA replication function E2. Interacts with host HSPA8; this interaction is required for L2 nuclear translocation. Interacts with host importins KPNB2 and KPNB3. Forms a complex with importin alpha2-beta1 heterodimers via interaction with the importin alpha2 adapter. Interacts with host DYNLT1; this interaction is essential for virus intracellular transport during entry. Interacts (via C-terminus) with host retromer subunits VPS35 AND VPS29.</text>
</comment>
<evidence type="ECO:0000256" key="9">
    <source>
        <dbReference type="ARBA" id="ARBA00022952"/>
    </source>
</evidence>
<feature type="disulfide bond" evidence="15">
    <location>
        <begin position="20"/>
        <end position="26"/>
    </location>
</feature>
<dbReference type="Pfam" id="PF00513">
    <property type="entry name" value="Late_protein_L2"/>
    <property type="match status" value="1"/>
</dbReference>
<dbReference type="HAMAP" id="MF_04003">
    <property type="entry name" value="PPV_L2"/>
    <property type="match status" value="1"/>
</dbReference>
<name>A0A2D2AL78_9PAPI</name>
<evidence type="ECO:0000256" key="8">
    <source>
        <dbReference type="ARBA" id="ARBA00022921"/>
    </source>
</evidence>
<comment type="subcellular location">
    <subcellularLocation>
        <location evidence="15">Virion</location>
    </subcellularLocation>
    <subcellularLocation>
        <location evidence="15">Host nucleus</location>
    </subcellularLocation>
</comment>
<keyword evidence="8 15" id="KW-0426">Late protein</keyword>
<evidence type="ECO:0000256" key="14">
    <source>
        <dbReference type="ARBA" id="ARBA00023296"/>
    </source>
</evidence>
<organism evidence="16 17">
    <name type="scientific">Gammapapillomavirus 5</name>
    <dbReference type="NCBI Taxonomy" id="333931"/>
    <lineage>
        <taxon>Viruses</taxon>
        <taxon>Monodnaviria</taxon>
        <taxon>Shotokuvirae</taxon>
        <taxon>Cossaviricota</taxon>
        <taxon>Papovaviricetes</taxon>
        <taxon>Zurhausenvirales</taxon>
        <taxon>Papillomaviridae</taxon>
        <taxon>Firstpapillomavirinae</taxon>
        <taxon>Gammapapillomavirus</taxon>
    </lineage>
</organism>
<reference evidence="17" key="1">
    <citation type="submission" date="2017-07" db="EMBL/GenBank/DDBJ databases">
        <title>HPV diversity in WHIM patients.</title>
        <authorList>
            <person name="Pastrana D.V."/>
            <person name="Peretti A."/>
            <person name="Welch N.L."/>
            <person name="Borgogna C."/>
            <person name="Badolato R."/>
            <person name="Gariglio M."/>
            <person name="FitzGerald P.C."/>
            <person name="McIntosh C.E."/>
            <person name="Van Doorslaer K."/>
            <person name="McBride A."/>
            <person name="Bliskovsky V."/>
            <person name="Velez D."/>
            <person name="Cho E."/>
            <person name="Brownell I."/>
            <person name="Liu J.S."/>
            <person name="Gonzalez C.M."/>
            <person name="Maldarelli F."/>
            <person name="Lisco A."/>
            <person name="Androphy E.J."/>
            <person name="Uldrick T.S."/>
            <person name="Yarchoan R."/>
            <person name="Dvoretzky I."/>
            <person name="Holland S.M."/>
            <person name="Freeman A.F."/>
            <person name="Murphy P.M."/>
            <person name="McDermott D.H."/>
            <person name="Buck C.B."/>
        </authorList>
    </citation>
    <scope>NUCLEOTIDE SEQUENCE [LARGE SCALE GENOMIC DNA]</scope>
</reference>
<evidence type="ECO:0000256" key="2">
    <source>
        <dbReference type="ARBA" id="ARBA00022553"/>
    </source>
</evidence>
<dbReference type="GO" id="GO:0075732">
    <property type="term" value="P:viral penetration into host nucleus"/>
    <property type="evidence" value="ECO:0007669"/>
    <property type="project" value="UniProtKB-KW"/>
</dbReference>
<dbReference type="GO" id="GO:0075521">
    <property type="term" value="P:microtubule-dependent intracellular transport of viral material towards nucleus"/>
    <property type="evidence" value="ECO:0007669"/>
    <property type="project" value="UniProtKB-UniRule"/>
</dbReference>
<keyword evidence="10" id="KW-1039">Host endosome</keyword>
<dbReference type="GO" id="GO:0042025">
    <property type="term" value="C:host cell nucleus"/>
    <property type="evidence" value="ECO:0007669"/>
    <property type="project" value="UniProtKB-SubCell"/>
</dbReference>
<protein>
    <recommendedName>
        <fullName evidence="15">Minor capsid protein L2</fullName>
    </recommendedName>
</protein>
<evidence type="ECO:0000256" key="1">
    <source>
        <dbReference type="ARBA" id="ARBA00022524"/>
    </source>
</evidence>
<evidence type="ECO:0000256" key="5">
    <source>
        <dbReference type="ARBA" id="ARBA00022581"/>
    </source>
</evidence>